<proteinExistence type="predicted"/>
<sequence>MNRLQRIVEGILDSECPVESLDTTEVQCYYADGQNFQTAQHFCVFLLSTAHARFAVYGSSATANDDDRPHPLAILLNDEAILPLTPLAHVPSIAAALGFEVQS</sequence>
<dbReference type="Proteomes" id="UP000224487">
    <property type="component" value="Genome"/>
</dbReference>
<keyword evidence="2" id="KW-1185">Reference proteome</keyword>
<accession>A0A249XNR0</accession>
<name>A0A249XNR0_9CAUD</name>
<reference evidence="2" key="1">
    <citation type="submission" date="2017-08" db="EMBL/GenBank/DDBJ databases">
        <authorList>
            <person name="de Groot N.N."/>
        </authorList>
    </citation>
    <scope>NUCLEOTIDE SEQUENCE [LARGE SCALE GENOMIC DNA]</scope>
</reference>
<evidence type="ECO:0000313" key="2">
    <source>
        <dbReference type="Proteomes" id="UP000224487"/>
    </source>
</evidence>
<gene>
    <name evidence="1" type="ORF">SEA_LUCKYBARNES_60</name>
</gene>
<dbReference type="EMBL" id="MF668275">
    <property type="protein sequence ID" value="ASZ73377.1"/>
    <property type="molecule type" value="Genomic_DNA"/>
</dbReference>
<protein>
    <submittedName>
        <fullName evidence="1">Uncharacterized protein</fullName>
    </submittedName>
</protein>
<organism evidence="1 2">
    <name type="scientific">Brevibacterium phage LuckyBarnes</name>
    <dbReference type="NCBI Taxonomy" id="2027888"/>
    <lineage>
        <taxon>Viruses</taxon>
        <taxon>Duplodnaviria</taxon>
        <taxon>Heunggongvirae</taxon>
        <taxon>Uroviricota</taxon>
        <taxon>Caudoviricetes</taxon>
        <taxon>Luckybarnesvirus</taxon>
        <taxon>Luckybarnesvirus luckybarnes</taxon>
    </lineage>
</organism>
<evidence type="ECO:0000313" key="1">
    <source>
        <dbReference type="EMBL" id="ASZ73377.1"/>
    </source>
</evidence>